<sequence length="224" mass="25251">MTNKTITLSRELAEQILKELTSGAVSIGTGAKLRAALADPVPPVGGEPEVLGYLDHASTYYPGLESVEQYGQGRNMRELVDRAHVTRLQAEVFELRTALQVANKNTKQVMAQRDTISVQLFKANDDALEYMTKMKRAQAEVEEWKLRCQYNADTAHDLQSELTKAREVEHDLRDRKNSIVALRRELSKAREWLGDGKNADGLAREHWTPEYAALIDRIDTTLSK</sequence>
<evidence type="ECO:0000313" key="2">
    <source>
        <dbReference type="EMBL" id="MBC3395074.1"/>
    </source>
</evidence>
<evidence type="ECO:0000256" key="1">
    <source>
        <dbReference type="SAM" id="Coils"/>
    </source>
</evidence>
<reference evidence="2 4" key="1">
    <citation type="journal article" date="2020" name="Microorganisms">
        <title>Reliable Identification of Environmental Pseudomonas Isolates Using the rpoD Gene.</title>
        <authorList>
            <consortium name="The Broad Institute Genome Sequencing Platform"/>
            <person name="Girard L."/>
            <person name="Lood C."/>
            <person name="Rokni-Zadeh H."/>
            <person name="van Noort V."/>
            <person name="Lavigne R."/>
            <person name="De Mot R."/>
        </authorList>
    </citation>
    <scope>NUCLEOTIDE SEQUENCE</scope>
    <source>
        <strain evidence="2 4">SWRI102</strain>
    </source>
</reference>
<organism evidence="2">
    <name type="scientific">Pseudomonas marvdashtae</name>
    <dbReference type="NCBI Taxonomy" id="2745500"/>
    <lineage>
        <taxon>Bacteria</taxon>
        <taxon>Pseudomonadati</taxon>
        <taxon>Pseudomonadota</taxon>
        <taxon>Gammaproteobacteria</taxon>
        <taxon>Pseudomonadales</taxon>
        <taxon>Pseudomonadaceae</taxon>
        <taxon>Pseudomonas</taxon>
    </lineage>
</organism>
<feature type="coiled-coil region" evidence="1">
    <location>
        <begin position="85"/>
        <end position="185"/>
    </location>
</feature>
<dbReference type="RefSeq" id="WP_186643031.1">
    <property type="nucleotide sequence ID" value="NZ_JABWQX020000001.1"/>
</dbReference>
<keyword evidence="1" id="KW-0175">Coiled coil</keyword>
<keyword evidence="4" id="KW-1185">Reference proteome</keyword>
<dbReference type="Proteomes" id="UP000659438">
    <property type="component" value="Unassembled WGS sequence"/>
</dbReference>
<dbReference type="AlphaFoldDB" id="A0A923FLJ8"/>
<dbReference type="EMBL" id="JABWQX020000001">
    <property type="protein sequence ID" value="MBV4553104.1"/>
    <property type="molecule type" value="Genomic_DNA"/>
</dbReference>
<evidence type="ECO:0000313" key="3">
    <source>
        <dbReference type="EMBL" id="MBV4553104.1"/>
    </source>
</evidence>
<gene>
    <name evidence="3" type="ORF">HU742_018320</name>
    <name evidence="2" type="ORF">HU742_07645</name>
</gene>
<comment type="caution">
    <text evidence="2">The sequence shown here is derived from an EMBL/GenBank/DDBJ whole genome shotgun (WGS) entry which is preliminary data.</text>
</comment>
<proteinExistence type="predicted"/>
<protein>
    <submittedName>
        <fullName evidence="2">Uncharacterized protein</fullName>
    </submittedName>
</protein>
<evidence type="ECO:0000313" key="4">
    <source>
        <dbReference type="Proteomes" id="UP000659438"/>
    </source>
</evidence>
<dbReference type="EMBL" id="JABWQX010000002">
    <property type="protein sequence ID" value="MBC3395074.1"/>
    <property type="molecule type" value="Genomic_DNA"/>
</dbReference>
<accession>A0A923FLJ8</accession>
<reference evidence="3" key="3">
    <citation type="submission" date="2021-06" db="EMBL/GenBank/DDBJ databases">
        <title>Updating the genus Pseudomonas: Description of 43 new species and partition of the Pseudomonas putida group.</title>
        <authorList>
            <person name="Girard L."/>
            <person name="Lood C."/>
            <person name="Vandamme P."/>
            <person name="Rokni-Zadeh H."/>
            <person name="Van Noort V."/>
            <person name="Hofte M."/>
            <person name="Lavigne R."/>
            <person name="De Mot R."/>
        </authorList>
    </citation>
    <scope>NUCLEOTIDE SEQUENCE</scope>
    <source>
        <strain evidence="3">SWRI102</strain>
    </source>
</reference>
<name>A0A923FLJ8_9PSED</name>
<reference evidence="2" key="2">
    <citation type="submission" date="2020-07" db="EMBL/GenBank/DDBJ databases">
        <authorList>
            <person name="Lood C."/>
            <person name="Girard L."/>
        </authorList>
    </citation>
    <scope>NUCLEOTIDE SEQUENCE</scope>
    <source>
        <strain evidence="2">SWRI102</strain>
    </source>
</reference>